<evidence type="ECO:0000313" key="1">
    <source>
        <dbReference type="EMBL" id="VYS96763.1"/>
    </source>
</evidence>
<dbReference type="InterPro" id="IPR023365">
    <property type="entry name" value="Sortase_dom-sf"/>
</dbReference>
<dbReference type="CDD" id="cd05826">
    <property type="entry name" value="Sortase_B"/>
    <property type="match status" value="1"/>
</dbReference>
<evidence type="ECO:0008006" key="2">
    <source>
        <dbReference type="Google" id="ProtNLM"/>
    </source>
</evidence>
<dbReference type="AlphaFoldDB" id="A0A6N2SST3"/>
<proteinExistence type="predicted"/>
<reference evidence="1" key="1">
    <citation type="submission" date="2019-11" db="EMBL/GenBank/DDBJ databases">
        <authorList>
            <person name="Feng L."/>
        </authorList>
    </citation>
    <scope>NUCLEOTIDE SEQUENCE</scope>
    <source>
        <strain evidence="1">BgluceraseaLFYP119</strain>
    </source>
</reference>
<dbReference type="RefSeq" id="WP_412110013.1">
    <property type="nucleotide sequence ID" value="NZ_CACRST010000011.1"/>
</dbReference>
<dbReference type="Gene3D" id="2.40.260.10">
    <property type="entry name" value="Sortase"/>
    <property type="match status" value="1"/>
</dbReference>
<gene>
    <name evidence="1" type="ORF">BGLFYP119_01293</name>
</gene>
<protein>
    <recommendedName>
        <fullName evidence="2">Sortase family protein</fullName>
    </recommendedName>
</protein>
<dbReference type="EMBL" id="CACRST010000011">
    <property type="protein sequence ID" value="VYS96763.1"/>
    <property type="molecule type" value="Genomic_DNA"/>
</dbReference>
<sequence>MKKIWLIIGVGAFLTAAGVGGMKAWKLYRQYRIQEEHRERIENDKNIRLLGDTSKLYGEDGKLKIPVDFQEIQEENSDIYAWITIPGVTDAPIIQSSGNPRNSIFTEKLNSKDFSDPLTVIYGTNMEDGSLFGGLFQYRDRQFMEEHPRIYIYTSEKALVYRIFAAYRTDNRHLLKRFNRGKYEGNIKAFIKDILNQRYMDSTLDQDAPIDTNDYFLTLSTHDSEGEEYRYLVQAYLEESFT</sequence>
<accession>A0A6N2SST3</accession>
<dbReference type="InterPro" id="IPR009835">
    <property type="entry name" value="SrtB"/>
</dbReference>
<dbReference type="SUPFAM" id="SSF63817">
    <property type="entry name" value="Sortase"/>
    <property type="match status" value="1"/>
</dbReference>
<organism evidence="1">
    <name type="scientific">Blautia glucerasea</name>
    <dbReference type="NCBI Taxonomy" id="536633"/>
    <lineage>
        <taxon>Bacteria</taxon>
        <taxon>Bacillati</taxon>
        <taxon>Bacillota</taxon>
        <taxon>Clostridia</taxon>
        <taxon>Lachnospirales</taxon>
        <taxon>Lachnospiraceae</taxon>
        <taxon>Blautia</taxon>
    </lineage>
</organism>
<name>A0A6N2SST3_9FIRM</name>